<keyword evidence="2 3" id="KW-0694">RNA-binding</keyword>
<dbReference type="Pfam" id="PF00076">
    <property type="entry name" value="RRM_1"/>
    <property type="match status" value="2"/>
</dbReference>
<sequence>MKWKTAPYFDCRGIALAFGSEYNTFPSSLAGLMNDKATGQCKRYGFVDFKEAEDAQRAVEGLNQEGKVQAQMAKALSPNNHQNLIVFQQQEQDPTNLYLANLPPDFTETDLQKLLEGYGSTISTRVLKNGDGSSRCVGFARMDNEELCAKIIKDLNGKKVIRGCDMPLMVKYADSNKKLKARQSASGMYGSLTQLELSPPCYTAQPYEHLSGQYIRSNPNLQYLLPPSPYVYNAHPQYSMQGLSIHGASAALLQPPSDLSSVAPGTSMATSQLPTGTAIPQVPVHPAYAAFPFYQWTYGAATDPSMIGAVVTSTTPLQAYIPDLAMHTDASSAAVAMAAVSNPAAATSQVVYSTQPPPLPPIMQNSMPSGIVTVSQ</sequence>
<gene>
    <name evidence="5" type="ORF">GPUH_LOCUS2038</name>
</gene>
<evidence type="ECO:0000259" key="4">
    <source>
        <dbReference type="PROSITE" id="PS50102"/>
    </source>
</evidence>
<dbReference type="PROSITE" id="PS50102">
    <property type="entry name" value="RRM"/>
    <property type="match status" value="1"/>
</dbReference>
<keyword evidence="6" id="KW-1185">Reference proteome</keyword>
<evidence type="ECO:0000313" key="6">
    <source>
        <dbReference type="Proteomes" id="UP000271098"/>
    </source>
</evidence>
<dbReference type="OrthoDB" id="271725at2759"/>
<dbReference type="SMART" id="SM00360">
    <property type="entry name" value="RRM"/>
    <property type="match status" value="2"/>
</dbReference>
<organism evidence="7">
    <name type="scientific">Gongylonema pulchrum</name>
    <dbReference type="NCBI Taxonomy" id="637853"/>
    <lineage>
        <taxon>Eukaryota</taxon>
        <taxon>Metazoa</taxon>
        <taxon>Ecdysozoa</taxon>
        <taxon>Nematoda</taxon>
        <taxon>Chromadorea</taxon>
        <taxon>Rhabditida</taxon>
        <taxon>Spirurina</taxon>
        <taxon>Spiruromorpha</taxon>
        <taxon>Spiruroidea</taxon>
        <taxon>Gongylonematidae</taxon>
        <taxon>Gongylonema</taxon>
    </lineage>
</organism>
<proteinExistence type="predicted"/>
<accession>A0A183CZZ8</accession>
<protein>
    <submittedName>
        <fullName evidence="7">RRM domain-containing protein</fullName>
    </submittedName>
</protein>
<dbReference type="WBParaSite" id="GPUH_0000204401-mRNA-1">
    <property type="protein sequence ID" value="GPUH_0000204401-mRNA-1"/>
    <property type="gene ID" value="GPUH_0000204401"/>
</dbReference>
<evidence type="ECO:0000256" key="1">
    <source>
        <dbReference type="ARBA" id="ARBA00022737"/>
    </source>
</evidence>
<evidence type="ECO:0000313" key="5">
    <source>
        <dbReference type="EMBL" id="VDK31659.1"/>
    </source>
</evidence>
<feature type="domain" description="RRM" evidence="4">
    <location>
        <begin position="95"/>
        <end position="175"/>
    </location>
</feature>
<dbReference type="AlphaFoldDB" id="A0A183CZZ8"/>
<dbReference type="InterPro" id="IPR035979">
    <property type="entry name" value="RBD_domain_sf"/>
</dbReference>
<name>A0A183CZZ8_9BILA</name>
<dbReference type="EMBL" id="UYRT01002827">
    <property type="protein sequence ID" value="VDK31659.1"/>
    <property type="molecule type" value="Genomic_DNA"/>
</dbReference>
<dbReference type="SUPFAM" id="SSF54928">
    <property type="entry name" value="RNA-binding domain, RBD"/>
    <property type="match status" value="2"/>
</dbReference>
<reference evidence="5 6" key="2">
    <citation type="submission" date="2018-11" db="EMBL/GenBank/DDBJ databases">
        <authorList>
            <consortium name="Pathogen Informatics"/>
        </authorList>
    </citation>
    <scope>NUCLEOTIDE SEQUENCE [LARGE SCALE GENOMIC DNA]</scope>
</reference>
<dbReference type="Proteomes" id="UP000271098">
    <property type="component" value="Unassembled WGS sequence"/>
</dbReference>
<evidence type="ECO:0000256" key="2">
    <source>
        <dbReference type="ARBA" id="ARBA00022884"/>
    </source>
</evidence>
<dbReference type="InterPro" id="IPR012677">
    <property type="entry name" value="Nucleotide-bd_a/b_plait_sf"/>
</dbReference>
<dbReference type="InterPro" id="IPR000504">
    <property type="entry name" value="RRM_dom"/>
</dbReference>
<evidence type="ECO:0000256" key="3">
    <source>
        <dbReference type="PROSITE-ProRule" id="PRU00176"/>
    </source>
</evidence>
<dbReference type="PANTHER" id="PTHR24012">
    <property type="entry name" value="RNA BINDING PROTEIN"/>
    <property type="match status" value="1"/>
</dbReference>
<reference evidence="7" key="1">
    <citation type="submission" date="2016-06" db="UniProtKB">
        <authorList>
            <consortium name="WormBaseParasite"/>
        </authorList>
    </citation>
    <scope>IDENTIFICATION</scope>
</reference>
<evidence type="ECO:0000313" key="7">
    <source>
        <dbReference type="WBParaSite" id="GPUH_0000204401-mRNA-1"/>
    </source>
</evidence>
<dbReference type="Gene3D" id="3.30.70.330">
    <property type="match status" value="2"/>
</dbReference>
<dbReference type="GO" id="GO:0003723">
    <property type="term" value="F:RNA binding"/>
    <property type="evidence" value="ECO:0007669"/>
    <property type="project" value="UniProtKB-UniRule"/>
</dbReference>
<keyword evidence="1" id="KW-0677">Repeat</keyword>